<name>K4KWL7_SIMAS</name>
<dbReference type="AlphaFoldDB" id="K4KWL7"/>
<dbReference type="Proteomes" id="UP000000466">
    <property type="component" value="Chromosome"/>
</dbReference>
<accession>K4KWL7</accession>
<dbReference type="GO" id="GO:0016787">
    <property type="term" value="F:hydrolase activity"/>
    <property type="evidence" value="ECO:0007669"/>
    <property type="project" value="UniProtKB-KW"/>
</dbReference>
<evidence type="ECO:0000313" key="3">
    <source>
        <dbReference type="Proteomes" id="UP000000466"/>
    </source>
</evidence>
<dbReference type="PANTHER" id="PTHR43798:SF33">
    <property type="entry name" value="HYDROLASE, PUTATIVE (AFU_ORTHOLOGUE AFUA_2G14860)-RELATED"/>
    <property type="match status" value="1"/>
</dbReference>
<organism evidence="2 3">
    <name type="scientific">Simiduia agarivorans (strain DSM 21679 / JCM 13881 / BCRC 17597 / SA1)</name>
    <dbReference type="NCBI Taxonomy" id="1117647"/>
    <lineage>
        <taxon>Bacteria</taxon>
        <taxon>Pseudomonadati</taxon>
        <taxon>Pseudomonadota</taxon>
        <taxon>Gammaproteobacteria</taxon>
        <taxon>Cellvibrionales</taxon>
        <taxon>Cellvibrionaceae</taxon>
        <taxon>Simiduia</taxon>
    </lineage>
</organism>
<dbReference type="KEGG" id="saga:M5M_05585"/>
<dbReference type="GO" id="GO:0016020">
    <property type="term" value="C:membrane"/>
    <property type="evidence" value="ECO:0007669"/>
    <property type="project" value="TreeGrafter"/>
</dbReference>
<dbReference type="Gene3D" id="3.40.50.1820">
    <property type="entry name" value="alpha/beta hydrolase"/>
    <property type="match status" value="1"/>
</dbReference>
<evidence type="ECO:0000313" key="2">
    <source>
        <dbReference type="EMBL" id="AFU98322.1"/>
    </source>
</evidence>
<dbReference type="eggNOG" id="COG2267">
    <property type="taxonomic scope" value="Bacteria"/>
</dbReference>
<dbReference type="InterPro" id="IPR029058">
    <property type="entry name" value="AB_hydrolase_fold"/>
</dbReference>
<dbReference type="PANTHER" id="PTHR43798">
    <property type="entry name" value="MONOACYLGLYCEROL LIPASE"/>
    <property type="match status" value="1"/>
</dbReference>
<dbReference type="SUPFAM" id="SSF53474">
    <property type="entry name" value="alpha/beta-Hydrolases"/>
    <property type="match status" value="1"/>
</dbReference>
<keyword evidence="2" id="KW-0378">Hydrolase</keyword>
<feature type="domain" description="AB hydrolase-1" evidence="1">
    <location>
        <begin position="100"/>
        <end position="332"/>
    </location>
</feature>
<dbReference type="PRINTS" id="PR00111">
    <property type="entry name" value="ABHYDROLASE"/>
</dbReference>
<keyword evidence="3" id="KW-1185">Reference proteome</keyword>
<dbReference type="STRING" id="1117647.M5M_05585"/>
<dbReference type="InterPro" id="IPR050266">
    <property type="entry name" value="AB_hydrolase_sf"/>
</dbReference>
<evidence type="ECO:0000259" key="1">
    <source>
        <dbReference type="Pfam" id="PF00561"/>
    </source>
</evidence>
<proteinExistence type="predicted"/>
<dbReference type="InterPro" id="IPR000073">
    <property type="entry name" value="AB_hydrolase_1"/>
</dbReference>
<sequence length="500" mass="54550">MRRVHVYVCQVTLWLGLCWPAPGQASWWQDAKDKVHAWSEVVEARFESADSQSPSRAEPWQQDDPLVVFARERHWSLTHVIEPVFNSELSLLDSAELNKPALLLVHGLGAHAAQDWLPTLPGLAEQFRVIAIDLPGFGRSAQPAGDYSPANYAALLHWLVLEKHIRPHLLGHSMGGAVALYAAAKRPELFTSLSLVDAAGILERTAFVKSLATGPIPLDQLPEQIKARSYSAVDFAGALIEQVSLLGDPSEVLNQRQIRELALGKSPTAKAALALAQTDFSDLPEDLPLPMYILWGDADRVAPLRTGYMLRATFPESELSILPDAGHVPMATHSEEVVRWIQGTLLEPSFIDRFRWQPRQPSGEMLTLALAGCPNTPLSGAYARLSVKDCAYLEIRDATIGQLLVKDSVVKLDNVLLAGSGVVLEANESVLIGTGLTIHTEQAMKVSGSRIDWAGASITSKGDSFQVSRKSLFVFSICKAEGAGGIGKLHGSFRAEKRRF</sequence>
<protein>
    <submittedName>
        <fullName evidence="2">Alpha/beta hydrolase fold protein</fullName>
    </submittedName>
</protein>
<reference evidence="2 3" key="1">
    <citation type="journal article" date="2013" name="Genome Announc.">
        <title>Complete genome sequence of Simiduia agarivorans SA1(T), a marine bacterium able to degrade a variety of polysaccharides.</title>
        <authorList>
            <person name="Lin S.Y."/>
            <person name="Shieh W.Y."/>
            <person name="Chen J.S."/>
            <person name="Tang S.L."/>
        </authorList>
    </citation>
    <scope>NUCLEOTIDE SEQUENCE [LARGE SCALE GENOMIC DNA]</scope>
    <source>
        <strain evidence="3">DSM 21679 / JCM 13881 / BCRC 17597 / SA1</strain>
    </source>
</reference>
<gene>
    <name evidence="2" type="ordered locus">M5M_05585</name>
</gene>
<dbReference type="EMBL" id="CP003746">
    <property type="protein sequence ID" value="AFU98322.1"/>
    <property type="molecule type" value="Genomic_DNA"/>
</dbReference>
<dbReference type="RefSeq" id="WP_015046495.1">
    <property type="nucleotide sequence ID" value="NC_018868.3"/>
</dbReference>
<dbReference type="HOGENOM" id="CLU_540675_0_0_6"/>
<dbReference type="OrthoDB" id="334507at2"/>
<dbReference type="Pfam" id="PF00561">
    <property type="entry name" value="Abhydrolase_1"/>
    <property type="match status" value="1"/>
</dbReference>